<dbReference type="NCBIfam" id="TIGR01643">
    <property type="entry name" value="YD_repeat_2x"/>
    <property type="match status" value="8"/>
</dbReference>
<feature type="domain" description="Bacterial EndoU nuclease" evidence="3">
    <location>
        <begin position="1492"/>
        <end position="1624"/>
    </location>
</feature>
<feature type="region of interest" description="Disordered" evidence="2">
    <location>
        <begin position="415"/>
        <end position="444"/>
    </location>
</feature>
<evidence type="ECO:0000256" key="2">
    <source>
        <dbReference type="SAM" id="MobiDB-lite"/>
    </source>
</evidence>
<protein>
    <submittedName>
        <fullName evidence="6">RHS repeat-associated core domain-containing protein</fullName>
    </submittedName>
</protein>
<dbReference type="InterPro" id="IPR006530">
    <property type="entry name" value="YD"/>
</dbReference>
<gene>
    <name evidence="6" type="ORF">SAMN04490185_2925</name>
</gene>
<dbReference type="Gene3D" id="2.180.10.10">
    <property type="entry name" value="RHS repeat-associated core"/>
    <property type="match status" value="2"/>
</dbReference>
<dbReference type="InterPro" id="IPR045351">
    <property type="entry name" value="DUF6531"/>
</dbReference>
<dbReference type="InterPro" id="IPR022385">
    <property type="entry name" value="Rhs_assc_core"/>
</dbReference>
<evidence type="ECO:0000313" key="6">
    <source>
        <dbReference type="EMBL" id="SED17602.1"/>
    </source>
</evidence>
<dbReference type="RefSeq" id="WP_074874975.1">
    <property type="nucleotide sequence ID" value="NZ_FNTF01000002.1"/>
</dbReference>
<name>A0A1H4YI23_9PSED</name>
<evidence type="ECO:0000259" key="3">
    <source>
        <dbReference type="Pfam" id="PF14436"/>
    </source>
</evidence>
<dbReference type="NCBIfam" id="TIGR03696">
    <property type="entry name" value="Rhs_assc_core"/>
    <property type="match status" value="1"/>
</dbReference>
<feature type="compositionally biased region" description="Basic and acidic residues" evidence="2">
    <location>
        <begin position="418"/>
        <end position="428"/>
    </location>
</feature>
<feature type="domain" description="Teneurin-like YD-shell" evidence="5">
    <location>
        <begin position="763"/>
        <end position="889"/>
    </location>
</feature>
<accession>A0A1H4YI23</accession>
<reference evidence="6 7" key="1">
    <citation type="submission" date="2016-10" db="EMBL/GenBank/DDBJ databases">
        <authorList>
            <person name="de Groot N.N."/>
        </authorList>
    </citation>
    <scope>NUCLEOTIDE SEQUENCE [LARGE SCALE GENOMIC DNA]</scope>
    <source>
        <strain evidence="6 7">BS3655</strain>
    </source>
</reference>
<sequence>MFIPDNLLALNNTIGLLVVAAMDPEQPNVEAVLGDFRLCLNDYDAWAESFWTGKALDVEQVFKVGNEVRLSAPKNSTTPVSATVAACPASGPLTLVHMFEAARFVPIGNTPMMLEPLLSDVAGKQTFGKPIYDEIGPSGILEIPDCQRGQRYRITFFPDVSADHVKALYASYQGVIDELEGWLRNEWTSEFEPAWAGFSQAAFIERYGMLQQADWRGFENSLNGLWDDVKQVYVLIADLQANSEKLLEYLTRSELETLLNASAESIAKVLLMLSDEPLMFIHLAAFTSWLRMLPPQYIAEVVAEIRTEILISFLLMCLTSPAGLKLHLSEKVLSRIKSPRTRKWLAGASLRLAELTARSDLTAHAGTLKPLMVHSRHAPIKPAPAVPLQITPGVAPVLSVKNPVAIARDKSQAMTRIGRQEHRDDAPDQAKNPNGDSADSVDKTATNKCPVSMVTGEELLTLTDGALDGILPFEFTRLYRTSAVEIDCGLGFGWSHSLSHRLEIEGDSVIWIDHENRRTTFPLPNIERPAIHNSLSRAAIYLGDEPEELILAQAGEKSRFFHFRAGRLTAISDAYGNRLTVQRDISDRIKRLDNGAGRSLLLRYDRSHLLAIDYQRFQPADTLEDAWRTEQTLVAYRYDARHRLIEATNAAGESERYDYDDQHVILQRQLAGGASFFWEWERSGKAARCIRHWASFAQMDARYVWDDHGRVRVNNADGSEEVYEHDERARLVRKVGLDGGEHLKAYDDHGRLLAEQDPLGAVTEYRYDEVGRLIALIPPEDVPTAYEYRNGFLQARYRGQAVWTYQRNAQGDITEASDPDGQVSHYYYDDKGQLLSIRYPDTSRQVFVWNALGQLLEETLPDGGRRRFSYDALGRQLTRQDEHGAVTRYQWDAVGRLLQTTLPTGASRAFSYNAYGKITAERDELGRVTRYEYLDDLHLVSRRLNPDGTQLRYRYDNAQLLLTAIENESGETYRLDYTPNGLIRQETGFDGQRTAYAYDLNGQLLEKTEFGEDGSQRLTAYQRDSAGRLRVKTLPDGSQVEYRYDRLGRLVSVDDGHDHPLEFEYDPQDRLITEHQGWGTLRYGYDACGQLNRLRLPDGSKLDYHHARGGALTAIDLNGARLSDHQFAFGREQQRQQGQLLSEYAYDDQGRLKAHAVSQLYRRDYAYSANGNLDYIADTRHGQRSYHYDPLNRLIGVRHTRDQPPESFAHDPAGNLLMHDRPGPSTVKGNRLLRQGDRHYDYDAFGNLIRERRGTGQKRVTEYRYDGQHRLVGVTTADGRSASYRYDAFGRRISKTVDGKTTEFFWQGDHLIAESSREHYRSYVYEPGSFRPLAMLDGKGPDQACPFYYQLDHLGTPQELTDYSGDIIWAARYTAYGRLTRLNRDTHQVLDQPLRFQGQYFDAETGLHYNRHRYYNPDVGRYLTPDPSKLAGGLNGYQYTRNPTGWVDPLGLSENCPQAGTGNCLPPDKTGNTQVNDGEPDLPYSGTISAAMQNKILYGIRSPRHNSPIGGHSAKLLNSPKYQVDVLQTNRDGTISAKNFKMILERKDGTLGWSAAKSPNRHTFAPENWSDEKILRATDEVALAPGVIIRDEAGMKITQHTKVIDGVGWQVIKENDQITSSYPTGGKP</sequence>
<organism evidence="6 7">
    <name type="scientific">Pseudomonas frederiksbergensis</name>
    <dbReference type="NCBI Taxonomy" id="104087"/>
    <lineage>
        <taxon>Bacteria</taxon>
        <taxon>Pseudomonadati</taxon>
        <taxon>Pseudomonadota</taxon>
        <taxon>Gammaproteobacteria</taxon>
        <taxon>Pseudomonadales</taxon>
        <taxon>Pseudomonadaceae</taxon>
        <taxon>Pseudomonas</taxon>
    </lineage>
</organism>
<proteinExistence type="predicted"/>
<keyword evidence="1" id="KW-0677">Repeat</keyword>
<dbReference type="PANTHER" id="PTHR32305:SF15">
    <property type="entry name" value="PROTEIN RHSA-RELATED"/>
    <property type="match status" value="1"/>
</dbReference>
<feature type="domain" description="DUF6531" evidence="4">
    <location>
        <begin position="449"/>
        <end position="521"/>
    </location>
</feature>
<dbReference type="Proteomes" id="UP000183114">
    <property type="component" value="Unassembled WGS sequence"/>
</dbReference>
<dbReference type="Pfam" id="PF20148">
    <property type="entry name" value="DUF6531"/>
    <property type="match status" value="1"/>
</dbReference>
<dbReference type="InterPro" id="IPR050708">
    <property type="entry name" value="T6SS_VgrG/RHS"/>
</dbReference>
<feature type="domain" description="Teneurin-like YD-shell" evidence="5">
    <location>
        <begin position="909"/>
        <end position="1053"/>
    </location>
</feature>
<dbReference type="Pfam" id="PF25023">
    <property type="entry name" value="TEN_YD-shell"/>
    <property type="match status" value="3"/>
</dbReference>
<dbReference type="SUPFAM" id="SSF69304">
    <property type="entry name" value="Tricorn protease N-terminal domain"/>
    <property type="match status" value="1"/>
</dbReference>
<evidence type="ECO:0000313" key="7">
    <source>
        <dbReference type="Proteomes" id="UP000183114"/>
    </source>
</evidence>
<dbReference type="Pfam" id="PF14436">
    <property type="entry name" value="EndoU_bacteria"/>
    <property type="match status" value="1"/>
</dbReference>
<dbReference type="InterPro" id="IPR029501">
    <property type="entry name" value="EndoU_bac"/>
</dbReference>
<dbReference type="PANTHER" id="PTHR32305">
    <property type="match status" value="1"/>
</dbReference>
<dbReference type="GO" id="GO:0004519">
    <property type="term" value="F:endonuclease activity"/>
    <property type="evidence" value="ECO:0007669"/>
    <property type="project" value="InterPro"/>
</dbReference>
<evidence type="ECO:0000259" key="4">
    <source>
        <dbReference type="Pfam" id="PF20148"/>
    </source>
</evidence>
<evidence type="ECO:0000259" key="5">
    <source>
        <dbReference type="Pfam" id="PF25023"/>
    </source>
</evidence>
<dbReference type="InterPro" id="IPR056823">
    <property type="entry name" value="TEN-like_YD-shell"/>
</dbReference>
<evidence type="ECO:0000256" key="1">
    <source>
        <dbReference type="ARBA" id="ARBA00022737"/>
    </source>
</evidence>
<feature type="compositionally biased region" description="Polar residues" evidence="2">
    <location>
        <begin position="431"/>
        <end position="444"/>
    </location>
</feature>
<feature type="domain" description="Teneurin-like YD-shell" evidence="5">
    <location>
        <begin position="1180"/>
        <end position="1428"/>
    </location>
</feature>
<dbReference type="EMBL" id="FNTF01000002">
    <property type="protein sequence ID" value="SED17602.1"/>
    <property type="molecule type" value="Genomic_DNA"/>
</dbReference>
<feature type="region of interest" description="Disordered" evidence="2">
    <location>
        <begin position="1204"/>
        <end position="1228"/>
    </location>
</feature>